<proteinExistence type="predicted"/>
<comment type="caution">
    <text evidence="2">The sequence shown here is derived from an EMBL/GenBank/DDBJ whole genome shotgun (WGS) entry which is preliminary data.</text>
</comment>
<evidence type="ECO:0000259" key="1">
    <source>
        <dbReference type="PROSITE" id="PS51184"/>
    </source>
</evidence>
<dbReference type="PROSITE" id="PS51184">
    <property type="entry name" value="JMJC"/>
    <property type="match status" value="1"/>
</dbReference>
<dbReference type="EMBL" id="CAJNDS010000295">
    <property type="protein sequence ID" value="CAE7040241.1"/>
    <property type="molecule type" value="Genomic_DNA"/>
</dbReference>
<feature type="domain" description="JmjC" evidence="1">
    <location>
        <begin position="374"/>
        <end position="512"/>
    </location>
</feature>
<dbReference type="Proteomes" id="UP000604046">
    <property type="component" value="Unassembled WGS sequence"/>
</dbReference>
<evidence type="ECO:0000313" key="2">
    <source>
        <dbReference type="EMBL" id="CAE7040241.1"/>
    </source>
</evidence>
<reference evidence="2" key="1">
    <citation type="submission" date="2021-02" db="EMBL/GenBank/DDBJ databases">
        <authorList>
            <person name="Dougan E. K."/>
            <person name="Rhodes N."/>
            <person name="Thang M."/>
            <person name="Chan C."/>
        </authorList>
    </citation>
    <scope>NUCLEOTIDE SEQUENCE</scope>
</reference>
<dbReference type="Gene3D" id="2.60.120.650">
    <property type="entry name" value="Cupin"/>
    <property type="match status" value="1"/>
</dbReference>
<accession>A0A812IK98</accession>
<dbReference type="OrthoDB" id="438164at2759"/>
<evidence type="ECO:0000313" key="3">
    <source>
        <dbReference type="Proteomes" id="UP000604046"/>
    </source>
</evidence>
<protein>
    <recommendedName>
        <fullName evidence="1">JmjC domain-containing protein</fullName>
    </recommendedName>
</protein>
<dbReference type="SUPFAM" id="SSF51197">
    <property type="entry name" value="Clavaminate synthase-like"/>
    <property type="match status" value="1"/>
</dbReference>
<organism evidence="2 3">
    <name type="scientific">Symbiodinium natans</name>
    <dbReference type="NCBI Taxonomy" id="878477"/>
    <lineage>
        <taxon>Eukaryota</taxon>
        <taxon>Sar</taxon>
        <taxon>Alveolata</taxon>
        <taxon>Dinophyceae</taxon>
        <taxon>Suessiales</taxon>
        <taxon>Symbiodiniaceae</taxon>
        <taxon>Symbiodinium</taxon>
    </lineage>
</organism>
<sequence>MWDASVGPCRVKARSKSQQAALGPDETRLRTANLLTLSNIRRMLDDLVLKCLETENLPGPTQVKAANRMMYQCILSGLPRSCSYLAKRLPFEPTKPFTQANVLSVFLGFGVRRVEAFLLGSFTNFTGSMRLMLLQLLLLMTKNDDDEDNRKRGHCIEYSFVTILFVKLKVLVFVSWCQVLHYPHEDADAIYQLQARKGRNAVQLAIWMGDADIVQGLFPSMEQPIDKLGRTVLDYVRASGSPVLKLAPPKQSLPRPRPGPQMLHCDGEDISATHLGWTEASDWPHYEACDFEVVDALTEEDLQSKFVDMGRPVLVRNFAALEDRCALAKRRVMKVHKSSHFKLGPIAYPQLIGAQPCEKTFTVEEAEKGARCFRHGNTSNYYASHAPGIFPKELTQMETVERIQKLIPGINHMSKQYFWGGDRSGAALHYHVAAFNVLFVGEKEWYVTPPYLAARSGIATYELFDRSGISMDHVFRCSQYAGDLVLLPDGWGHATLNHGFGVGIGVLYDLQT</sequence>
<name>A0A812IK98_9DINO</name>
<keyword evidence="3" id="KW-1185">Reference proteome</keyword>
<dbReference type="InterPro" id="IPR003347">
    <property type="entry name" value="JmjC_dom"/>
</dbReference>
<dbReference type="AlphaFoldDB" id="A0A812IK98"/>
<gene>
    <name evidence="2" type="ORF">SNAT2548_LOCUS4769</name>
</gene>